<evidence type="ECO:0000256" key="8">
    <source>
        <dbReference type="ARBA" id="ARBA00022475"/>
    </source>
</evidence>
<evidence type="ECO:0000256" key="12">
    <source>
        <dbReference type="ARBA" id="ARBA00022695"/>
    </source>
</evidence>
<evidence type="ECO:0000256" key="6">
    <source>
        <dbReference type="ARBA" id="ARBA00012487"/>
    </source>
</evidence>
<evidence type="ECO:0000256" key="11">
    <source>
        <dbReference type="ARBA" id="ARBA00022692"/>
    </source>
</evidence>
<dbReference type="GO" id="GO:0016024">
    <property type="term" value="P:CDP-diacylglycerol biosynthetic process"/>
    <property type="evidence" value="ECO:0007669"/>
    <property type="project" value="UniProtKB-UniPathway"/>
</dbReference>
<keyword evidence="15 19" id="KW-0472">Membrane</keyword>
<dbReference type="GO" id="GO:0004605">
    <property type="term" value="F:phosphatidate cytidylyltransferase activity"/>
    <property type="evidence" value="ECO:0007669"/>
    <property type="project" value="UniProtKB-EC"/>
</dbReference>
<keyword evidence="16" id="KW-0594">Phospholipid biosynthesis</keyword>
<proteinExistence type="inferred from homology"/>
<dbReference type="AlphaFoldDB" id="A0A418WM76"/>
<evidence type="ECO:0000256" key="15">
    <source>
        <dbReference type="ARBA" id="ARBA00023136"/>
    </source>
</evidence>
<feature type="transmembrane region" description="Helical" evidence="19">
    <location>
        <begin position="87"/>
        <end position="104"/>
    </location>
</feature>
<dbReference type="PANTHER" id="PTHR46382">
    <property type="entry name" value="PHOSPHATIDATE CYTIDYLYLTRANSFERASE"/>
    <property type="match status" value="1"/>
</dbReference>
<evidence type="ECO:0000313" key="20">
    <source>
        <dbReference type="EMBL" id="RJF91101.1"/>
    </source>
</evidence>
<gene>
    <name evidence="20" type="ORF">D3876_13255</name>
</gene>
<evidence type="ECO:0000256" key="1">
    <source>
        <dbReference type="ARBA" id="ARBA00001698"/>
    </source>
</evidence>
<comment type="similarity">
    <text evidence="5 18">Belongs to the CDS family.</text>
</comment>
<protein>
    <recommendedName>
        <fullName evidence="7 18">Phosphatidate cytidylyltransferase</fullName>
        <ecNumber evidence="6 18">2.7.7.41</ecNumber>
    </recommendedName>
</protein>
<evidence type="ECO:0000256" key="13">
    <source>
        <dbReference type="ARBA" id="ARBA00022989"/>
    </source>
</evidence>
<comment type="pathway">
    <text evidence="4">Lipid metabolism.</text>
</comment>
<evidence type="ECO:0000256" key="18">
    <source>
        <dbReference type="RuleBase" id="RU003938"/>
    </source>
</evidence>
<reference evidence="20 21" key="1">
    <citation type="submission" date="2018-09" db="EMBL/GenBank/DDBJ databases">
        <authorList>
            <person name="Zhu H."/>
        </authorList>
    </citation>
    <scope>NUCLEOTIDE SEQUENCE [LARGE SCALE GENOMIC DNA]</scope>
    <source>
        <strain evidence="20 21">K2R01-6</strain>
    </source>
</reference>
<keyword evidence="9" id="KW-0444">Lipid biosynthesis</keyword>
<dbReference type="PANTHER" id="PTHR46382:SF1">
    <property type="entry name" value="PHOSPHATIDATE CYTIDYLYLTRANSFERASE"/>
    <property type="match status" value="1"/>
</dbReference>
<dbReference type="Proteomes" id="UP000286100">
    <property type="component" value="Unassembled WGS sequence"/>
</dbReference>
<sequence>MSEPPKSGWAADLPRRALVGIILVAVAVFALVQGGIALWVLTSVMALLMMMEWAELAKVDPKLKQLSMFALSVPLAILSPLAAGPDFFALGLIAGAAFFVTMAARSQQLGIGVVYAGIPAASLLFLRDQDNGLVLAFWTLAIVWATDIGAYFAGRLIGGPKLWPAVSPSKTWAGLGGGMAAALLTGLAFHHWGALPLGLALSSAVLAVVAQGGDLYESALKRKAGVKDSGTILPGHGGVLDRLDGVVPVAPMVAVLVLTETLL</sequence>
<keyword evidence="17" id="KW-1208">Phospholipid metabolism</keyword>
<comment type="caution">
    <text evidence="20">The sequence shown here is derived from an EMBL/GenBank/DDBJ whole genome shotgun (WGS) entry which is preliminary data.</text>
</comment>
<evidence type="ECO:0000256" key="14">
    <source>
        <dbReference type="ARBA" id="ARBA00023098"/>
    </source>
</evidence>
<dbReference type="RefSeq" id="WP_119762880.1">
    <property type="nucleotide sequence ID" value="NZ_QYUM01000003.1"/>
</dbReference>
<keyword evidence="21" id="KW-1185">Reference proteome</keyword>
<comment type="catalytic activity">
    <reaction evidence="1 18">
        <text>a 1,2-diacyl-sn-glycero-3-phosphate + CTP + H(+) = a CDP-1,2-diacyl-sn-glycerol + diphosphate</text>
        <dbReference type="Rhea" id="RHEA:16229"/>
        <dbReference type="ChEBI" id="CHEBI:15378"/>
        <dbReference type="ChEBI" id="CHEBI:33019"/>
        <dbReference type="ChEBI" id="CHEBI:37563"/>
        <dbReference type="ChEBI" id="CHEBI:58332"/>
        <dbReference type="ChEBI" id="CHEBI:58608"/>
        <dbReference type="EC" id="2.7.7.41"/>
    </reaction>
</comment>
<name>A0A418WM76_9SPHN</name>
<evidence type="ECO:0000256" key="5">
    <source>
        <dbReference type="ARBA" id="ARBA00010185"/>
    </source>
</evidence>
<evidence type="ECO:0000256" key="3">
    <source>
        <dbReference type="ARBA" id="ARBA00005119"/>
    </source>
</evidence>
<evidence type="ECO:0000256" key="10">
    <source>
        <dbReference type="ARBA" id="ARBA00022679"/>
    </source>
</evidence>
<dbReference type="GO" id="GO:0005886">
    <property type="term" value="C:plasma membrane"/>
    <property type="evidence" value="ECO:0007669"/>
    <property type="project" value="UniProtKB-SubCell"/>
</dbReference>
<accession>A0A418WM76</accession>
<organism evidence="20 21">
    <name type="scientific">Sphingomonas cavernae</name>
    <dbReference type="NCBI Taxonomy" id="2320861"/>
    <lineage>
        <taxon>Bacteria</taxon>
        <taxon>Pseudomonadati</taxon>
        <taxon>Pseudomonadota</taxon>
        <taxon>Alphaproteobacteria</taxon>
        <taxon>Sphingomonadales</taxon>
        <taxon>Sphingomonadaceae</taxon>
        <taxon>Sphingomonas</taxon>
    </lineage>
</organism>
<feature type="transmembrane region" description="Helical" evidence="19">
    <location>
        <begin position="20"/>
        <end position="51"/>
    </location>
</feature>
<evidence type="ECO:0000256" key="16">
    <source>
        <dbReference type="ARBA" id="ARBA00023209"/>
    </source>
</evidence>
<evidence type="ECO:0000256" key="7">
    <source>
        <dbReference type="ARBA" id="ARBA00019373"/>
    </source>
</evidence>
<feature type="transmembrane region" description="Helical" evidence="19">
    <location>
        <begin position="172"/>
        <end position="189"/>
    </location>
</feature>
<dbReference type="OrthoDB" id="9799199at2"/>
<feature type="transmembrane region" description="Helical" evidence="19">
    <location>
        <begin position="132"/>
        <end position="152"/>
    </location>
</feature>
<keyword evidence="12 18" id="KW-0548">Nucleotidyltransferase</keyword>
<comment type="subcellular location">
    <subcellularLocation>
        <location evidence="2">Cell membrane</location>
        <topology evidence="2">Multi-pass membrane protein</topology>
    </subcellularLocation>
</comment>
<dbReference type="Pfam" id="PF01148">
    <property type="entry name" value="CTP_transf_1"/>
    <property type="match status" value="1"/>
</dbReference>
<keyword evidence="11 18" id="KW-0812">Transmembrane</keyword>
<keyword evidence="10 18" id="KW-0808">Transferase</keyword>
<evidence type="ECO:0000256" key="17">
    <source>
        <dbReference type="ARBA" id="ARBA00023264"/>
    </source>
</evidence>
<keyword evidence="13 19" id="KW-1133">Transmembrane helix</keyword>
<evidence type="ECO:0000313" key="21">
    <source>
        <dbReference type="Proteomes" id="UP000286100"/>
    </source>
</evidence>
<dbReference type="UniPathway" id="UPA00557">
    <property type="reaction ID" value="UER00614"/>
</dbReference>
<feature type="transmembrane region" description="Helical" evidence="19">
    <location>
        <begin position="109"/>
        <end position="126"/>
    </location>
</feature>
<dbReference type="PROSITE" id="PS01315">
    <property type="entry name" value="CDS"/>
    <property type="match status" value="1"/>
</dbReference>
<dbReference type="EC" id="2.7.7.41" evidence="6 18"/>
<evidence type="ECO:0000256" key="9">
    <source>
        <dbReference type="ARBA" id="ARBA00022516"/>
    </source>
</evidence>
<comment type="pathway">
    <text evidence="3 18">Phospholipid metabolism; CDP-diacylglycerol biosynthesis; CDP-diacylglycerol from sn-glycerol 3-phosphate: step 3/3.</text>
</comment>
<keyword evidence="14" id="KW-0443">Lipid metabolism</keyword>
<dbReference type="EMBL" id="QYUM01000003">
    <property type="protein sequence ID" value="RJF91101.1"/>
    <property type="molecule type" value="Genomic_DNA"/>
</dbReference>
<evidence type="ECO:0000256" key="4">
    <source>
        <dbReference type="ARBA" id="ARBA00005189"/>
    </source>
</evidence>
<evidence type="ECO:0000256" key="19">
    <source>
        <dbReference type="SAM" id="Phobius"/>
    </source>
</evidence>
<evidence type="ECO:0000256" key="2">
    <source>
        <dbReference type="ARBA" id="ARBA00004651"/>
    </source>
</evidence>
<keyword evidence="8" id="KW-1003">Cell membrane</keyword>
<dbReference type="InterPro" id="IPR000374">
    <property type="entry name" value="PC_trans"/>
</dbReference>